<gene>
    <name evidence="8" type="ORF">KSB_57100</name>
</gene>
<evidence type="ECO:0000259" key="7">
    <source>
        <dbReference type="Pfam" id="PF08281"/>
    </source>
</evidence>
<organism evidence="8 9">
    <name type="scientific">Ktedonobacter robiniae</name>
    <dbReference type="NCBI Taxonomy" id="2778365"/>
    <lineage>
        <taxon>Bacteria</taxon>
        <taxon>Bacillati</taxon>
        <taxon>Chloroflexota</taxon>
        <taxon>Ktedonobacteria</taxon>
        <taxon>Ktedonobacterales</taxon>
        <taxon>Ktedonobacteraceae</taxon>
        <taxon>Ktedonobacter</taxon>
    </lineage>
</organism>
<evidence type="ECO:0000256" key="1">
    <source>
        <dbReference type="ARBA" id="ARBA00010641"/>
    </source>
</evidence>
<dbReference type="InterPro" id="IPR013325">
    <property type="entry name" value="RNA_pol_sigma_r2"/>
</dbReference>
<keyword evidence="5" id="KW-0804">Transcription</keyword>
<keyword evidence="2" id="KW-0805">Transcription regulation</keyword>
<dbReference type="PANTHER" id="PTHR43133">
    <property type="entry name" value="RNA POLYMERASE ECF-TYPE SIGMA FACTO"/>
    <property type="match status" value="1"/>
</dbReference>
<accession>A0ABQ3UY52</accession>
<dbReference type="Pfam" id="PF04542">
    <property type="entry name" value="Sigma70_r2"/>
    <property type="match status" value="1"/>
</dbReference>
<evidence type="ECO:0000256" key="2">
    <source>
        <dbReference type="ARBA" id="ARBA00023015"/>
    </source>
</evidence>
<evidence type="ECO:0000259" key="6">
    <source>
        <dbReference type="Pfam" id="PF04542"/>
    </source>
</evidence>
<dbReference type="InterPro" id="IPR013249">
    <property type="entry name" value="RNA_pol_sigma70_r4_t2"/>
</dbReference>
<dbReference type="InterPro" id="IPR013324">
    <property type="entry name" value="RNA_pol_sigma_r3/r4-like"/>
</dbReference>
<dbReference type="PANTHER" id="PTHR43133:SF8">
    <property type="entry name" value="RNA POLYMERASE SIGMA FACTOR HI_1459-RELATED"/>
    <property type="match status" value="1"/>
</dbReference>
<dbReference type="InterPro" id="IPR039425">
    <property type="entry name" value="RNA_pol_sigma-70-like"/>
</dbReference>
<keyword evidence="9" id="KW-1185">Reference proteome</keyword>
<evidence type="ECO:0000313" key="9">
    <source>
        <dbReference type="Proteomes" id="UP000654345"/>
    </source>
</evidence>
<protein>
    <recommendedName>
        <fullName evidence="10">RNA polymerase sigma factor</fullName>
    </recommendedName>
</protein>
<keyword evidence="3" id="KW-0731">Sigma factor</keyword>
<dbReference type="SUPFAM" id="SSF88659">
    <property type="entry name" value="Sigma3 and sigma4 domains of RNA polymerase sigma factors"/>
    <property type="match status" value="1"/>
</dbReference>
<dbReference type="Gene3D" id="1.10.10.10">
    <property type="entry name" value="Winged helix-like DNA-binding domain superfamily/Winged helix DNA-binding domain"/>
    <property type="match status" value="1"/>
</dbReference>
<dbReference type="InterPro" id="IPR036388">
    <property type="entry name" value="WH-like_DNA-bd_sf"/>
</dbReference>
<dbReference type="Gene3D" id="1.10.1740.10">
    <property type="match status" value="1"/>
</dbReference>
<keyword evidence="4" id="KW-0238">DNA-binding</keyword>
<comment type="similarity">
    <text evidence="1">Belongs to the sigma-70 factor family. ECF subfamily.</text>
</comment>
<dbReference type="RefSeq" id="WP_201373654.1">
    <property type="nucleotide sequence ID" value="NZ_BNJG01000002.1"/>
</dbReference>
<comment type="caution">
    <text evidence="8">The sequence shown here is derived from an EMBL/GenBank/DDBJ whole genome shotgun (WGS) entry which is preliminary data.</text>
</comment>
<feature type="domain" description="RNA polymerase sigma factor 70 region 4 type 2" evidence="7">
    <location>
        <begin position="151"/>
        <end position="202"/>
    </location>
</feature>
<dbReference type="NCBIfam" id="TIGR02937">
    <property type="entry name" value="sigma70-ECF"/>
    <property type="match status" value="1"/>
</dbReference>
<dbReference type="EMBL" id="BNJG01000002">
    <property type="protein sequence ID" value="GHO57235.1"/>
    <property type="molecule type" value="Genomic_DNA"/>
</dbReference>
<name>A0ABQ3UY52_9CHLR</name>
<evidence type="ECO:0000256" key="5">
    <source>
        <dbReference type="ARBA" id="ARBA00023163"/>
    </source>
</evidence>
<dbReference type="Proteomes" id="UP000654345">
    <property type="component" value="Unassembled WGS sequence"/>
</dbReference>
<evidence type="ECO:0000256" key="3">
    <source>
        <dbReference type="ARBA" id="ARBA00023082"/>
    </source>
</evidence>
<dbReference type="SUPFAM" id="SSF88946">
    <property type="entry name" value="Sigma2 domain of RNA polymerase sigma factors"/>
    <property type="match status" value="1"/>
</dbReference>
<evidence type="ECO:0000256" key="4">
    <source>
        <dbReference type="ARBA" id="ARBA00023125"/>
    </source>
</evidence>
<dbReference type="InterPro" id="IPR014284">
    <property type="entry name" value="RNA_pol_sigma-70_dom"/>
</dbReference>
<evidence type="ECO:0000313" key="8">
    <source>
        <dbReference type="EMBL" id="GHO57235.1"/>
    </source>
</evidence>
<dbReference type="Pfam" id="PF08281">
    <property type="entry name" value="Sigma70_r4_2"/>
    <property type="match status" value="1"/>
</dbReference>
<sequence>MLSHLYEETVALPPTQRAGASNQSIDSLLTSERAWLVRKCAMIIRNADAAEDLAQDTLLEAWRNRKKLHDLGGEQQEQRRRWLAAIARNVCLRWLREDHHERAHRLMQPSNITVNPGTMNSQEEEWSVDLAPAPDKYGVEMELERAELSALLGEALAHLSEPLRTTLVARYIQGATHAEMTQQFQVSEATLVQRIYRGKQALRSVFTTHLNQELASYGIYQPDTQPGELVTRMWCPWCGDDHLVLSENAQSSKRLFRCRSCDTTSGGSSKTSQWQKISSAAAKYTQLIKWLYSYYWQTIDQEPICISCGGPAILTVKEAPDLPARYHGIGDQPGIAIACSQCQRTHYNTLSHLTFDLPQVQRFWKAQKRITWHQGNQIEHAGISTLVSTFQNKDSAKHIDVLVERQTFRVLAINE</sequence>
<feature type="domain" description="RNA polymerase sigma-70 region 2" evidence="6">
    <location>
        <begin position="30"/>
        <end position="97"/>
    </location>
</feature>
<reference evidence="8 9" key="1">
    <citation type="journal article" date="2021" name="Int. J. Syst. Evol. Microbiol.">
        <title>Reticulibacter mediterranei gen. nov., sp. nov., within the new family Reticulibacteraceae fam. nov., and Ktedonospora formicarum gen. nov., sp. nov., Ktedonobacter robiniae sp. nov., Dictyobacter formicarum sp. nov. and Dictyobacter arantiisoli sp. nov., belonging to the class Ktedonobacteria.</title>
        <authorList>
            <person name="Yabe S."/>
            <person name="Zheng Y."/>
            <person name="Wang C.M."/>
            <person name="Sakai Y."/>
            <person name="Abe K."/>
            <person name="Yokota A."/>
            <person name="Donadio S."/>
            <person name="Cavaletti L."/>
            <person name="Monciardini P."/>
        </authorList>
    </citation>
    <scope>NUCLEOTIDE SEQUENCE [LARGE SCALE GENOMIC DNA]</scope>
    <source>
        <strain evidence="8 9">SOSP1-30</strain>
    </source>
</reference>
<proteinExistence type="inferred from homology"/>
<dbReference type="InterPro" id="IPR007627">
    <property type="entry name" value="RNA_pol_sigma70_r2"/>
</dbReference>
<evidence type="ECO:0008006" key="10">
    <source>
        <dbReference type="Google" id="ProtNLM"/>
    </source>
</evidence>